<keyword evidence="1" id="KW-0812">Transmembrane</keyword>
<dbReference type="OrthoDB" id="1631895at2"/>
<keyword evidence="1" id="KW-0472">Membrane</keyword>
<sequence>MKQHNKIQSMVISALLCAIGIIIPMFSPLKFVFEPASFTLASHVPIIIAMFISPAVASSVALITGFGFLLGGFPIVIVLRALTHVIFASLGAYMLKKNGNLLRTPVSTFLFGFLISVVHAVCEVIIVTLFYLGNNMTEAYYENGYLMTVIVLVGIGTIIHSMVDFGIALFVWKPLQSIVTIPANAKVADNR</sequence>
<evidence type="ECO:0000313" key="2">
    <source>
        <dbReference type="EMBL" id="ROR28529.1"/>
    </source>
</evidence>
<proteinExistence type="predicted"/>
<dbReference type="AlphaFoldDB" id="A0A3N1XPB8"/>
<protein>
    <submittedName>
        <fullName evidence="2">Niacin transporter</fullName>
    </submittedName>
</protein>
<evidence type="ECO:0000256" key="1">
    <source>
        <dbReference type="SAM" id="Phobius"/>
    </source>
</evidence>
<gene>
    <name evidence="2" type="ORF">EDD66_104113</name>
</gene>
<accession>A0A3N1XPB8</accession>
<dbReference type="RefSeq" id="WP_123609033.1">
    <property type="nucleotide sequence ID" value="NZ_RJVG01000004.1"/>
</dbReference>
<feature type="transmembrane region" description="Helical" evidence="1">
    <location>
        <begin position="7"/>
        <end position="26"/>
    </location>
</feature>
<feature type="transmembrane region" description="Helical" evidence="1">
    <location>
        <begin position="144"/>
        <end position="172"/>
    </location>
</feature>
<name>A0A3N1XPB8_9FIRM</name>
<feature type="transmembrane region" description="Helical" evidence="1">
    <location>
        <begin position="46"/>
        <end position="70"/>
    </location>
</feature>
<feature type="transmembrane region" description="Helical" evidence="1">
    <location>
        <begin position="107"/>
        <end position="132"/>
    </location>
</feature>
<evidence type="ECO:0000313" key="3">
    <source>
        <dbReference type="Proteomes" id="UP000273083"/>
    </source>
</evidence>
<dbReference type="Gene3D" id="1.10.1760.20">
    <property type="match status" value="1"/>
</dbReference>
<dbReference type="EMBL" id="RJVG01000004">
    <property type="protein sequence ID" value="ROR28529.1"/>
    <property type="molecule type" value="Genomic_DNA"/>
</dbReference>
<comment type="caution">
    <text evidence="2">The sequence shown here is derived from an EMBL/GenBank/DDBJ whole genome shotgun (WGS) entry which is preliminary data.</text>
</comment>
<feature type="transmembrane region" description="Helical" evidence="1">
    <location>
        <begin position="77"/>
        <end position="95"/>
    </location>
</feature>
<dbReference type="Proteomes" id="UP000273083">
    <property type="component" value="Unassembled WGS sequence"/>
</dbReference>
<reference evidence="2 3" key="1">
    <citation type="submission" date="2018-11" db="EMBL/GenBank/DDBJ databases">
        <title>Genomic Encyclopedia of Type Strains, Phase IV (KMG-IV): sequencing the most valuable type-strain genomes for metagenomic binning, comparative biology and taxonomic classification.</title>
        <authorList>
            <person name="Goeker M."/>
        </authorList>
    </citation>
    <scope>NUCLEOTIDE SEQUENCE [LARGE SCALE GENOMIC DNA]</scope>
    <source>
        <strain evidence="2 3">DSM 26537</strain>
    </source>
</reference>
<keyword evidence="1" id="KW-1133">Transmembrane helix</keyword>
<organism evidence="2 3">
    <name type="scientific">Mobilisporobacter senegalensis</name>
    <dbReference type="NCBI Taxonomy" id="1329262"/>
    <lineage>
        <taxon>Bacteria</taxon>
        <taxon>Bacillati</taxon>
        <taxon>Bacillota</taxon>
        <taxon>Clostridia</taxon>
        <taxon>Lachnospirales</taxon>
        <taxon>Lachnospiraceae</taxon>
        <taxon>Mobilisporobacter</taxon>
    </lineage>
</organism>
<keyword evidence="3" id="KW-1185">Reference proteome</keyword>